<keyword evidence="2" id="KW-1185">Reference proteome</keyword>
<dbReference type="eggNOG" id="ENOG50332AR">
    <property type="taxonomic scope" value="Bacteria"/>
</dbReference>
<dbReference type="STRING" id="313596.RB2501_05670"/>
<organism evidence="1 2">
    <name type="scientific">Robiginitalea biformata (strain ATCC BAA-864 / DSM 15991 / KCTC 12146 / HTCC2501)</name>
    <dbReference type="NCBI Taxonomy" id="313596"/>
    <lineage>
        <taxon>Bacteria</taxon>
        <taxon>Pseudomonadati</taxon>
        <taxon>Bacteroidota</taxon>
        <taxon>Flavobacteriia</taxon>
        <taxon>Flavobacteriales</taxon>
        <taxon>Flavobacteriaceae</taxon>
        <taxon>Robiginitalea</taxon>
    </lineage>
</organism>
<accession>A4CHF4</accession>
<proteinExistence type="predicted"/>
<evidence type="ECO:0000313" key="1">
    <source>
        <dbReference type="EMBL" id="EAR16362.1"/>
    </source>
</evidence>
<dbReference type="KEGG" id="rbi:RB2501_05670"/>
<dbReference type="HOGENOM" id="CLU_149784_1_0_10"/>
<dbReference type="OrthoDB" id="1144359at2"/>
<dbReference type="Proteomes" id="UP000009049">
    <property type="component" value="Chromosome"/>
</dbReference>
<reference evidence="1 2" key="1">
    <citation type="journal article" date="2009" name="J. Bacteriol.">
        <title>Complete genome sequence of Robiginitalea biformata HTCC2501.</title>
        <authorList>
            <person name="Oh H.M."/>
            <person name="Giovannoni S.J."/>
            <person name="Lee K."/>
            <person name="Ferriera S."/>
            <person name="Johnson J."/>
            <person name="Cho J.C."/>
        </authorList>
    </citation>
    <scope>NUCLEOTIDE SEQUENCE [LARGE SCALE GENOMIC DNA]</scope>
    <source>
        <strain evidence="2">ATCC BAA-864 / HTCC2501 / KCTC 12146</strain>
    </source>
</reference>
<dbReference type="AlphaFoldDB" id="A4CHF4"/>
<sequence>MTGTELETTFLAEHRLAIGTFRFYHNLVIGRIDEGQQVTLDSALPVIAIGIEFYNRKRPAVYLSDRQHSYSMDPTLHLEAHKLFPFLLGYGVVAYNDINRRVAELEQQFVPCPSGIFDSMDAGLAWAMQLIGEQEKSRPHR</sequence>
<protein>
    <submittedName>
        <fullName evidence="1">Uncharacterized protein</fullName>
    </submittedName>
</protein>
<gene>
    <name evidence="1" type="ordered locus">RB2501_05670</name>
</gene>
<dbReference type="EMBL" id="CP001712">
    <property type="protein sequence ID" value="EAR16362.1"/>
    <property type="molecule type" value="Genomic_DNA"/>
</dbReference>
<evidence type="ECO:0000313" key="2">
    <source>
        <dbReference type="Proteomes" id="UP000009049"/>
    </source>
</evidence>
<dbReference type="RefSeq" id="WP_015753119.1">
    <property type="nucleotide sequence ID" value="NC_013222.1"/>
</dbReference>
<name>A4CHF4_ROBBH</name>